<protein>
    <submittedName>
        <fullName evidence="1">3-oxoacyl-ACP synthase</fullName>
    </submittedName>
</protein>
<reference evidence="1 2" key="1">
    <citation type="submission" date="2019-05" db="EMBL/GenBank/DDBJ databases">
        <title>Tamlana fucoidanivorans sp. nov., isolated from the surface of algae collected from Fujian province in China.</title>
        <authorList>
            <person name="Li J."/>
        </authorList>
    </citation>
    <scope>NUCLEOTIDE SEQUENCE [LARGE SCALE GENOMIC DNA]</scope>
    <source>
        <strain evidence="1 2">CW2-9</strain>
    </source>
</reference>
<dbReference type="Proteomes" id="UP000308713">
    <property type="component" value="Unassembled WGS sequence"/>
</dbReference>
<dbReference type="EMBL" id="VDCS01000001">
    <property type="protein sequence ID" value="TNJ47139.1"/>
    <property type="molecule type" value="Genomic_DNA"/>
</dbReference>
<dbReference type="OrthoDB" id="667380at2"/>
<evidence type="ECO:0000313" key="2">
    <source>
        <dbReference type="Proteomes" id="UP000308713"/>
    </source>
</evidence>
<organism evidence="1 2">
    <name type="scientific">Allotamlana fucoidanivorans</name>
    <dbReference type="NCBI Taxonomy" id="2583814"/>
    <lineage>
        <taxon>Bacteria</taxon>
        <taxon>Pseudomonadati</taxon>
        <taxon>Bacteroidota</taxon>
        <taxon>Flavobacteriia</taxon>
        <taxon>Flavobacteriales</taxon>
        <taxon>Flavobacteriaceae</taxon>
        <taxon>Allotamlana</taxon>
    </lineage>
</organism>
<dbReference type="AlphaFoldDB" id="A0A5C4STU7"/>
<accession>A0A5C4STU7</accession>
<evidence type="ECO:0000313" key="1">
    <source>
        <dbReference type="EMBL" id="TNJ47139.1"/>
    </source>
</evidence>
<sequence length="154" mass="17174">MTNNNLKLKQELYRFCCKFVEDRRLAIQHTIQDLQEALNSETKSTAGDKHETGRAMLQLEREKVGHQLAEIKKLNSVLAKVNTTKACNTVVLGAVVCTTQANYFISISAGTIAIEGQTFYAISPSTPIAKLLISKQLGDRIDFRNHAFTITNVF</sequence>
<gene>
    <name evidence="1" type="ORF">FGF67_01050</name>
</gene>
<dbReference type="RefSeq" id="WP_139694600.1">
    <property type="nucleotide sequence ID" value="NZ_CP074074.1"/>
</dbReference>
<name>A0A5C4STU7_9FLAO</name>
<comment type="caution">
    <text evidence="1">The sequence shown here is derived from an EMBL/GenBank/DDBJ whole genome shotgun (WGS) entry which is preliminary data.</text>
</comment>
<proteinExistence type="predicted"/>
<keyword evidence="2" id="KW-1185">Reference proteome</keyword>